<evidence type="ECO:0000256" key="4">
    <source>
        <dbReference type="PROSITE-ProRule" id="PRU00409"/>
    </source>
</evidence>
<keyword evidence="7" id="KW-1185">Reference proteome</keyword>
<dbReference type="RefSeq" id="WP_307519997.1">
    <property type="nucleotide sequence ID" value="NZ_JAUSZI010000002.1"/>
</dbReference>
<dbReference type="Proteomes" id="UP001230328">
    <property type="component" value="Unassembled WGS sequence"/>
</dbReference>
<dbReference type="InterPro" id="IPR011761">
    <property type="entry name" value="ATP-grasp"/>
</dbReference>
<dbReference type="PANTHER" id="PTHR43585:SF2">
    <property type="entry name" value="ATP-GRASP ENZYME FSQD"/>
    <property type="match status" value="1"/>
</dbReference>
<dbReference type="SUPFAM" id="SSF56059">
    <property type="entry name" value="Glutathione synthetase ATP-binding domain-like"/>
    <property type="match status" value="1"/>
</dbReference>
<dbReference type="PROSITE" id="PS50975">
    <property type="entry name" value="ATP_GRASP"/>
    <property type="match status" value="1"/>
</dbReference>
<keyword evidence="2 4" id="KW-0547">Nucleotide-binding</keyword>
<evidence type="ECO:0000313" key="6">
    <source>
        <dbReference type="EMBL" id="MDQ1024718.1"/>
    </source>
</evidence>
<proteinExistence type="predicted"/>
<evidence type="ECO:0000256" key="2">
    <source>
        <dbReference type="ARBA" id="ARBA00022741"/>
    </source>
</evidence>
<keyword evidence="3 4" id="KW-0067">ATP-binding</keyword>
<evidence type="ECO:0000259" key="5">
    <source>
        <dbReference type="PROSITE" id="PS50975"/>
    </source>
</evidence>
<gene>
    <name evidence="6" type="ORF">QF035_002300</name>
</gene>
<dbReference type="Gene3D" id="3.40.50.20">
    <property type="match status" value="1"/>
</dbReference>
<keyword evidence="1" id="KW-0436">Ligase</keyword>
<evidence type="ECO:0000256" key="3">
    <source>
        <dbReference type="ARBA" id="ARBA00022840"/>
    </source>
</evidence>
<dbReference type="InterPro" id="IPR052032">
    <property type="entry name" value="ATP-dep_AA_Ligase"/>
</dbReference>
<feature type="domain" description="ATP-grasp" evidence="5">
    <location>
        <begin position="113"/>
        <end position="312"/>
    </location>
</feature>
<evidence type="ECO:0000256" key="1">
    <source>
        <dbReference type="ARBA" id="ARBA00022598"/>
    </source>
</evidence>
<protein>
    <submittedName>
        <fullName evidence="6">Biotin carboxylase</fullName>
    </submittedName>
</protein>
<dbReference type="PANTHER" id="PTHR43585">
    <property type="entry name" value="FUMIPYRROLE BIOSYNTHESIS PROTEIN C"/>
    <property type="match status" value="1"/>
</dbReference>
<dbReference type="Pfam" id="PF13535">
    <property type="entry name" value="ATP-grasp_4"/>
    <property type="match status" value="1"/>
</dbReference>
<name>A0ABU0SME0_9ACTN</name>
<accession>A0ABU0SME0</accession>
<reference evidence="6 7" key="1">
    <citation type="submission" date="2023-07" db="EMBL/GenBank/DDBJ databases">
        <title>Comparative genomics of wheat-associated soil bacteria to identify genetic determinants of phenazine resistance.</title>
        <authorList>
            <person name="Mouncey N."/>
        </authorList>
    </citation>
    <scope>NUCLEOTIDE SEQUENCE [LARGE SCALE GENOMIC DNA]</scope>
    <source>
        <strain evidence="6 7">V2I4</strain>
    </source>
</reference>
<comment type="caution">
    <text evidence="6">The sequence shown here is derived from an EMBL/GenBank/DDBJ whole genome shotgun (WGS) entry which is preliminary data.</text>
</comment>
<organism evidence="6 7">
    <name type="scientific">Streptomyces umbrinus</name>
    <dbReference type="NCBI Taxonomy" id="67370"/>
    <lineage>
        <taxon>Bacteria</taxon>
        <taxon>Bacillati</taxon>
        <taxon>Actinomycetota</taxon>
        <taxon>Actinomycetes</taxon>
        <taxon>Kitasatosporales</taxon>
        <taxon>Streptomycetaceae</taxon>
        <taxon>Streptomyces</taxon>
        <taxon>Streptomyces phaeochromogenes group</taxon>
    </lineage>
</organism>
<dbReference type="EMBL" id="JAUSZI010000002">
    <property type="protein sequence ID" value="MDQ1024718.1"/>
    <property type="molecule type" value="Genomic_DNA"/>
</dbReference>
<dbReference type="Gene3D" id="3.30.470.20">
    <property type="entry name" value="ATP-grasp fold, B domain"/>
    <property type="match status" value="1"/>
</dbReference>
<evidence type="ECO:0000313" key="7">
    <source>
        <dbReference type="Proteomes" id="UP001230328"/>
    </source>
</evidence>
<sequence length="417" mass="44148">MSNPLLLLGIGDQAAYSEFSLAQIAAAHPVVLADTTAPAWARPYLARHLTVDLSAAATTTAAVEIYAANHELGGVLTYMGQHLVTAARIARQLGLRGTPPEGLAVCANRVAVRRLLAQHKVPLARWAEARNCEAAASHADAIGYPVVIMSSIGNANSGLARTRSDVLAMFARLNGQALAEASHLNQLPGFLVEEQLDGPQIAAEVVVMDDGDAQIVAITRTTLGPPPARQAIRHCVYAHDSLLHNRLLRQTVARAVKALGVTFGVLHIEITLTARGPRITDVSAHLAGDLIPLLVKRATGIDLPQVAADLATRRPPNLALTRQRAAAVHFAYPTDSGCIEQLTVTAPAYHPLVDRVVITQEVGHRVVKTAQASVDDRLAHWVVLGDAAGDCHTALDQMAQDLAVEISISAAALDRTA</sequence>